<dbReference type="EMBL" id="FWFK01000001">
    <property type="protein sequence ID" value="SLN10171.1"/>
    <property type="molecule type" value="Genomic_DNA"/>
</dbReference>
<dbReference type="InterPro" id="IPR036641">
    <property type="entry name" value="HPT_dom_sf"/>
</dbReference>
<dbReference type="SUPFAM" id="SSF55785">
    <property type="entry name" value="PYP-like sensor domain (PAS domain)"/>
    <property type="match status" value="1"/>
</dbReference>
<dbReference type="SMART" id="SM00387">
    <property type="entry name" value="HATPase_c"/>
    <property type="match status" value="1"/>
</dbReference>
<dbReference type="Proteomes" id="UP000193570">
    <property type="component" value="Unassembled WGS sequence"/>
</dbReference>
<feature type="domain" description="PAS" evidence="12">
    <location>
        <begin position="222"/>
        <end position="293"/>
    </location>
</feature>
<feature type="modified residue" description="4-aspartylphosphate" evidence="7">
    <location>
        <position position="663"/>
    </location>
</feature>
<dbReference type="InterPro" id="IPR003594">
    <property type="entry name" value="HATPase_dom"/>
</dbReference>
<sequence>MSTTTAQEIAPRRTLWSRLSVVVTLLVFCFSTVAGMGWLVLREIDDLSTANSDNLQWSLAQVDVEFLQLEVALLEAERDPSLLPVVRRRFDIFYSRMSTLERGEVFRDMRENPDYDAPRANVRDFLDATVPLIDGPPEDLRAALPDLAREVGALTDDVRELSLAGLTSFAELSDARRDEVTTTLLVMAAVLALLLAGLSLLALSFRRLYRLSELRARDLRQTGARMQTIVETSVDAIVVSDKTGRIVDVNGAAVCTFGYPKSELIGRSALETLFPADIQPILRDDAMAAVAEGRRPRADRRVFESVAVTRDGRRFPAEMSIDRAEDESEVVYVAFVRDISRRKAAEEGLTEARDKALAGEKAKAEFLAVMSHEMRTPLNGLLGTMQLMRDHDLTERQTELLDRMVSSGRLLLGLVNDVLDLSKFEAGKLTAERRPFEIQRLLDGVIETTASLAASNGNALSWQWVGPPGRAVLGDSRLLRQVLLNLVGNAVKFTRGGTIDIEVEQIGDGDNSIEFRVIDSGVGIADGNLDRIFNDFETLDSSYSRQTGGTGLGLGIARRLVGLMGGEIGVESELGEGSLFWIRIPLDPVEDRPTPIPARDATAGEPSETPPGLSVLLVEDNEINRFVAREMLEAEGHVVTEAVNGRAGVEWAEARHFDAILMDISMPVMDGQDAARAIRAGAGPSATTPIIAVTAHALPDEIAKFRAAGMDGCISKPVDRALLASTLRDLARGGHGIEPAPSPDSVPLLDEAQFDSLRATIGPAHMAELIDRFVDELDAAIAALAAERPGKPDLGPRAHRCAGSCATLGLAAMRSALGRIETAARTGAVSADDLIALGPLWRRSRAALVDRAGRASAEHGEGGGESD</sequence>
<dbReference type="PROSITE" id="PS50112">
    <property type="entry name" value="PAS"/>
    <property type="match status" value="1"/>
</dbReference>
<evidence type="ECO:0000256" key="5">
    <source>
        <dbReference type="ARBA" id="ARBA00022777"/>
    </source>
</evidence>
<dbReference type="GO" id="GO:0006355">
    <property type="term" value="P:regulation of DNA-templated transcription"/>
    <property type="evidence" value="ECO:0007669"/>
    <property type="project" value="InterPro"/>
</dbReference>
<evidence type="ECO:0000259" key="11">
    <source>
        <dbReference type="PROSITE" id="PS50110"/>
    </source>
</evidence>
<dbReference type="InterPro" id="IPR000014">
    <property type="entry name" value="PAS"/>
</dbReference>
<feature type="region of interest" description="Disordered" evidence="8">
    <location>
        <begin position="591"/>
        <end position="613"/>
    </location>
</feature>
<dbReference type="CDD" id="cd16922">
    <property type="entry name" value="HATPase_EvgS-ArcB-TorS-like"/>
    <property type="match status" value="1"/>
</dbReference>
<keyword evidence="9" id="KW-1133">Transmembrane helix</keyword>
<evidence type="ECO:0000256" key="2">
    <source>
        <dbReference type="ARBA" id="ARBA00012438"/>
    </source>
</evidence>
<dbReference type="Gene3D" id="1.10.287.130">
    <property type="match status" value="1"/>
</dbReference>
<feature type="transmembrane region" description="Helical" evidence="9">
    <location>
        <begin position="21"/>
        <end position="41"/>
    </location>
</feature>
<evidence type="ECO:0000256" key="1">
    <source>
        <dbReference type="ARBA" id="ARBA00000085"/>
    </source>
</evidence>
<evidence type="ECO:0000313" key="14">
    <source>
        <dbReference type="EMBL" id="SLN10171.1"/>
    </source>
</evidence>
<dbReference type="EC" id="2.7.13.3" evidence="2"/>
<dbReference type="NCBIfam" id="TIGR00229">
    <property type="entry name" value="sensory_box"/>
    <property type="match status" value="1"/>
</dbReference>
<dbReference type="InterPro" id="IPR013767">
    <property type="entry name" value="PAS_fold"/>
</dbReference>
<dbReference type="PROSITE" id="PS50109">
    <property type="entry name" value="HIS_KIN"/>
    <property type="match status" value="1"/>
</dbReference>
<keyword evidence="3 7" id="KW-0597">Phosphoprotein</keyword>
<dbReference type="CDD" id="cd00130">
    <property type="entry name" value="PAS"/>
    <property type="match status" value="1"/>
</dbReference>
<evidence type="ECO:0000256" key="3">
    <source>
        <dbReference type="ARBA" id="ARBA00022553"/>
    </source>
</evidence>
<keyword evidence="9" id="KW-0472">Membrane</keyword>
<dbReference type="InterPro" id="IPR036097">
    <property type="entry name" value="HisK_dim/P_sf"/>
</dbReference>
<dbReference type="SMART" id="SM00448">
    <property type="entry name" value="REC"/>
    <property type="match status" value="1"/>
</dbReference>
<dbReference type="OrthoDB" id="9801651at2"/>
<evidence type="ECO:0000259" key="12">
    <source>
        <dbReference type="PROSITE" id="PS50112"/>
    </source>
</evidence>
<keyword evidence="5" id="KW-0418">Kinase</keyword>
<protein>
    <recommendedName>
        <fullName evidence="2">histidine kinase</fullName>
        <ecNumber evidence="2">2.7.13.3</ecNumber>
    </recommendedName>
</protein>
<dbReference type="FunFam" id="3.30.565.10:FF:000010">
    <property type="entry name" value="Sensor histidine kinase RcsC"/>
    <property type="match status" value="1"/>
</dbReference>
<dbReference type="SMART" id="SM00388">
    <property type="entry name" value="HisKA"/>
    <property type="match status" value="1"/>
</dbReference>
<dbReference type="PROSITE" id="PS50110">
    <property type="entry name" value="RESPONSE_REGULATORY"/>
    <property type="match status" value="1"/>
</dbReference>
<keyword evidence="9" id="KW-0812">Transmembrane</keyword>
<evidence type="ECO:0000256" key="9">
    <source>
        <dbReference type="SAM" id="Phobius"/>
    </source>
</evidence>
<dbReference type="PANTHER" id="PTHR43047:SF78">
    <property type="entry name" value="SENSORY_REGULATORY PROTEIN RPFC"/>
    <property type="match status" value="1"/>
</dbReference>
<evidence type="ECO:0000256" key="6">
    <source>
        <dbReference type="ARBA" id="ARBA00023012"/>
    </source>
</evidence>
<dbReference type="InterPro" id="IPR036890">
    <property type="entry name" value="HATPase_C_sf"/>
</dbReference>
<comment type="catalytic activity">
    <reaction evidence="1">
        <text>ATP + protein L-histidine = ADP + protein N-phospho-L-histidine.</text>
        <dbReference type="EC" id="2.7.13.3"/>
    </reaction>
</comment>
<dbReference type="CDD" id="cd17546">
    <property type="entry name" value="REC_hyHK_CKI1_RcsC-like"/>
    <property type="match status" value="1"/>
</dbReference>
<feature type="domain" description="Histidine kinase" evidence="10">
    <location>
        <begin position="369"/>
        <end position="588"/>
    </location>
</feature>
<evidence type="ECO:0000259" key="10">
    <source>
        <dbReference type="PROSITE" id="PS50109"/>
    </source>
</evidence>
<organism evidence="14 15">
    <name type="scientific">Roseivivax jejudonensis</name>
    <dbReference type="NCBI Taxonomy" id="1529041"/>
    <lineage>
        <taxon>Bacteria</taxon>
        <taxon>Pseudomonadati</taxon>
        <taxon>Pseudomonadota</taxon>
        <taxon>Alphaproteobacteria</taxon>
        <taxon>Rhodobacterales</taxon>
        <taxon>Roseobacteraceae</taxon>
        <taxon>Roseivivax</taxon>
    </lineage>
</organism>
<keyword evidence="15" id="KW-1185">Reference proteome</keyword>
<gene>
    <name evidence="14" type="primary">arcB</name>
    <name evidence="14" type="ORF">ROJ8625_00191</name>
</gene>
<feature type="transmembrane region" description="Helical" evidence="9">
    <location>
        <begin position="184"/>
        <end position="205"/>
    </location>
</feature>
<dbReference type="InterPro" id="IPR003661">
    <property type="entry name" value="HisK_dim/P_dom"/>
</dbReference>
<dbReference type="SUPFAM" id="SSF47384">
    <property type="entry name" value="Homodimeric domain of signal transducing histidine kinase"/>
    <property type="match status" value="1"/>
</dbReference>
<dbReference type="AlphaFoldDB" id="A0A1X6Y4L1"/>
<dbReference type="InterPro" id="IPR035965">
    <property type="entry name" value="PAS-like_dom_sf"/>
</dbReference>
<evidence type="ECO:0000256" key="8">
    <source>
        <dbReference type="SAM" id="MobiDB-lite"/>
    </source>
</evidence>
<keyword evidence="6" id="KW-0902">Two-component regulatory system</keyword>
<dbReference type="Gene3D" id="1.20.120.160">
    <property type="entry name" value="HPT domain"/>
    <property type="match status" value="1"/>
</dbReference>
<dbReference type="CDD" id="cd00082">
    <property type="entry name" value="HisKA"/>
    <property type="match status" value="1"/>
</dbReference>
<name>A0A1X6Y4L1_9RHOB</name>
<dbReference type="InterPro" id="IPR005467">
    <property type="entry name" value="His_kinase_dom"/>
</dbReference>
<evidence type="ECO:0000313" key="15">
    <source>
        <dbReference type="Proteomes" id="UP000193570"/>
    </source>
</evidence>
<dbReference type="InterPro" id="IPR004358">
    <property type="entry name" value="Sig_transdc_His_kin-like_C"/>
</dbReference>
<dbReference type="SUPFAM" id="SSF52172">
    <property type="entry name" value="CheY-like"/>
    <property type="match status" value="1"/>
</dbReference>
<reference evidence="14 15" key="1">
    <citation type="submission" date="2017-03" db="EMBL/GenBank/DDBJ databases">
        <authorList>
            <person name="Afonso C.L."/>
            <person name="Miller P.J."/>
            <person name="Scott M.A."/>
            <person name="Spackman E."/>
            <person name="Goraichik I."/>
            <person name="Dimitrov K.M."/>
            <person name="Suarez D.L."/>
            <person name="Swayne D.E."/>
        </authorList>
    </citation>
    <scope>NUCLEOTIDE SEQUENCE [LARGE SCALE GENOMIC DNA]</scope>
    <source>
        <strain evidence="14 15">CECT 8625</strain>
    </source>
</reference>
<dbReference type="Pfam" id="PF00072">
    <property type="entry name" value="Response_reg"/>
    <property type="match status" value="1"/>
</dbReference>
<dbReference type="Gene3D" id="3.40.50.2300">
    <property type="match status" value="1"/>
</dbReference>
<evidence type="ECO:0000256" key="7">
    <source>
        <dbReference type="PROSITE-ProRule" id="PRU00169"/>
    </source>
</evidence>
<dbReference type="SMART" id="SM00091">
    <property type="entry name" value="PAS"/>
    <property type="match status" value="1"/>
</dbReference>
<dbReference type="PANTHER" id="PTHR43047">
    <property type="entry name" value="TWO-COMPONENT HISTIDINE PROTEIN KINASE"/>
    <property type="match status" value="1"/>
</dbReference>
<evidence type="ECO:0000259" key="13">
    <source>
        <dbReference type="PROSITE" id="PS50113"/>
    </source>
</evidence>
<dbReference type="SUPFAM" id="SSF47226">
    <property type="entry name" value="Histidine-containing phosphotransfer domain, HPT domain"/>
    <property type="match status" value="1"/>
</dbReference>
<dbReference type="InterPro" id="IPR011006">
    <property type="entry name" value="CheY-like_superfamily"/>
</dbReference>
<evidence type="ECO:0000256" key="4">
    <source>
        <dbReference type="ARBA" id="ARBA00022679"/>
    </source>
</evidence>
<dbReference type="InterPro" id="IPR001789">
    <property type="entry name" value="Sig_transdc_resp-reg_receiver"/>
</dbReference>
<dbReference type="Pfam" id="PF00512">
    <property type="entry name" value="HisKA"/>
    <property type="match status" value="1"/>
</dbReference>
<dbReference type="PROSITE" id="PS50113">
    <property type="entry name" value="PAC"/>
    <property type="match status" value="1"/>
</dbReference>
<dbReference type="Pfam" id="PF00989">
    <property type="entry name" value="PAS"/>
    <property type="match status" value="1"/>
</dbReference>
<dbReference type="PRINTS" id="PR00344">
    <property type="entry name" value="BCTRLSENSOR"/>
</dbReference>
<feature type="domain" description="Response regulatory" evidence="11">
    <location>
        <begin position="614"/>
        <end position="731"/>
    </location>
</feature>
<dbReference type="Gene3D" id="3.30.565.10">
    <property type="entry name" value="Histidine kinase-like ATPase, C-terminal domain"/>
    <property type="match status" value="1"/>
</dbReference>
<dbReference type="Gene3D" id="3.30.450.20">
    <property type="entry name" value="PAS domain"/>
    <property type="match status" value="1"/>
</dbReference>
<proteinExistence type="predicted"/>
<dbReference type="GO" id="GO:0000155">
    <property type="term" value="F:phosphorelay sensor kinase activity"/>
    <property type="evidence" value="ECO:0007669"/>
    <property type="project" value="InterPro"/>
</dbReference>
<keyword evidence="4 14" id="KW-0808">Transferase</keyword>
<dbReference type="Pfam" id="PF02518">
    <property type="entry name" value="HATPase_c"/>
    <property type="match status" value="1"/>
</dbReference>
<dbReference type="RefSeq" id="WP_085789978.1">
    <property type="nucleotide sequence ID" value="NZ_FWFK01000001.1"/>
</dbReference>
<dbReference type="SUPFAM" id="SSF55874">
    <property type="entry name" value="ATPase domain of HSP90 chaperone/DNA topoisomerase II/histidine kinase"/>
    <property type="match status" value="1"/>
</dbReference>
<accession>A0A1X6Y4L1</accession>
<feature type="domain" description="PAC" evidence="13">
    <location>
        <begin position="301"/>
        <end position="351"/>
    </location>
</feature>
<dbReference type="InterPro" id="IPR000700">
    <property type="entry name" value="PAS-assoc_C"/>
</dbReference>